<keyword evidence="2" id="KW-0436">Ligase</keyword>
<proteinExistence type="inferred from homology"/>
<dbReference type="SUPFAM" id="SSF52374">
    <property type="entry name" value="Nucleotidylyl transferase"/>
    <property type="match status" value="1"/>
</dbReference>
<dbReference type="Pfam" id="PF01406">
    <property type="entry name" value="tRNA-synt_1e"/>
    <property type="match status" value="1"/>
</dbReference>
<dbReference type="GO" id="GO:0006423">
    <property type="term" value="P:cysteinyl-tRNA aminoacylation"/>
    <property type="evidence" value="ECO:0007669"/>
    <property type="project" value="TreeGrafter"/>
</dbReference>
<evidence type="ECO:0000256" key="2">
    <source>
        <dbReference type="ARBA" id="ARBA00022598"/>
    </source>
</evidence>
<dbReference type="KEGG" id="fcy:FRACYDRAFT_181247"/>
<evidence type="ECO:0000256" key="1">
    <source>
        <dbReference type="ARBA" id="ARBA00005594"/>
    </source>
</evidence>
<keyword evidence="3" id="KW-0547">Nucleotide-binding</keyword>
<feature type="compositionally biased region" description="Basic and acidic residues" evidence="5">
    <location>
        <begin position="181"/>
        <end position="194"/>
    </location>
</feature>
<dbReference type="EMBL" id="KV784354">
    <property type="protein sequence ID" value="OEU20914.1"/>
    <property type="molecule type" value="Genomic_DNA"/>
</dbReference>
<evidence type="ECO:0000313" key="7">
    <source>
        <dbReference type="EMBL" id="OEU20914.1"/>
    </source>
</evidence>
<dbReference type="InParanoid" id="A0A1E7FS23"/>
<gene>
    <name evidence="7" type="ORF">FRACYDRAFT_181247</name>
</gene>
<organism evidence="7 8">
    <name type="scientific">Fragilariopsis cylindrus CCMP1102</name>
    <dbReference type="NCBI Taxonomy" id="635003"/>
    <lineage>
        <taxon>Eukaryota</taxon>
        <taxon>Sar</taxon>
        <taxon>Stramenopiles</taxon>
        <taxon>Ochrophyta</taxon>
        <taxon>Bacillariophyta</taxon>
        <taxon>Bacillariophyceae</taxon>
        <taxon>Bacillariophycidae</taxon>
        <taxon>Bacillariales</taxon>
        <taxon>Bacillariaceae</taxon>
        <taxon>Fragilariopsis</taxon>
    </lineage>
</organism>
<evidence type="ECO:0000256" key="5">
    <source>
        <dbReference type="SAM" id="MobiDB-lite"/>
    </source>
</evidence>
<keyword evidence="4" id="KW-0067">ATP-binding</keyword>
<accession>A0A1E7FS23</accession>
<dbReference type="OrthoDB" id="438179at2759"/>
<dbReference type="PRINTS" id="PR00983">
    <property type="entry name" value="TRNASYNTHCYS"/>
</dbReference>
<feature type="non-terminal residue" evidence="7">
    <location>
        <position position="303"/>
    </location>
</feature>
<dbReference type="InterPro" id="IPR032678">
    <property type="entry name" value="tRNA-synt_1_cat_dom"/>
</dbReference>
<reference evidence="7 8" key="1">
    <citation type="submission" date="2016-09" db="EMBL/GenBank/DDBJ databases">
        <title>Extensive genetic diversity and differential bi-allelic expression allows diatom success in the polar Southern Ocean.</title>
        <authorList>
            <consortium name="DOE Joint Genome Institute"/>
            <person name="Mock T."/>
            <person name="Otillar R.P."/>
            <person name="Strauss J."/>
            <person name="Dupont C."/>
            <person name="Frickenhaus S."/>
            <person name="Maumus F."/>
            <person name="Mcmullan M."/>
            <person name="Sanges R."/>
            <person name="Schmutz J."/>
            <person name="Toseland A."/>
            <person name="Valas R."/>
            <person name="Veluchamy A."/>
            <person name="Ward B.J."/>
            <person name="Allen A."/>
            <person name="Barry K."/>
            <person name="Falciatore A."/>
            <person name="Ferrante M."/>
            <person name="Fortunato A.E."/>
            <person name="Gloeckner G."/>
            <person name="Gruber A."/>
            <person name="Hipkin R."/>
            <person name="Janech M."/>
            <person name="Kroth P."/>
            <person name="Leese F."/>
            <person name="Lindquist E."/>
            <person name="Lyon B.R."/>
            <person name="Martin J."/>
            <person name="Mayer C."/>
            <person name="Parker M."/>
            <person name="Quesneville H."/>
            <person name="Raymond J."/>
            <person name="Uhlig C."/>
            <person name="Valentin K.U."/>
            <person name="Worden A.Z."/>
            <person name="Armbrust E.V."/>
            <person name="Bowler C."/>
            <person name="Green B."/>
            <person name="Moulton V."/>
            <person name="Van Oosterhout C."/>
            <person name="Grigoriev I."/>
        </authorList>
    </citation>
    <scope>NUCLEOTIDE SEQUENCE [LARGE SCALE GENOMIC DNA]</scope>
    <source>
        <strain evidence="7 8">CCMP1102</strain>
    </source>
</reference>
<name>A0A1E7FS23_9STRA</name>
<dbReference type="GO" id="GO:0005737">
    <property type="term" value="C:cytoplasm"/>
    <property type="evidence" value="ECO:0007669"/>
    <property type="project" value="TreeGrafter"/>
</dbReference>
<dbReference type="AlphaFoldDB" id="A0A1E7FS23"/>
<feature type="domain" description="tRNA synthetases class I catalytic" evidence="6">
    <location>
        <begin position="3"/>
        <end position="303"/>
    </location>
</feature>
<keyword evidence="8" id="KW-1185">Reference proteome</keyword>
<sequence length="303" mass="34217">MIWYTCGPTVYAPSHLGHARTYVCLDILRRIMMASSSRQANSTAPLFVLNITDVDDKILAAAAADGGSDPVRLARKYEREFWRDLDALNCLRPNIVTRVTEHVDSHIVPFIQRLVEKGMAYGLVVKEEEGQNGGDVDGVYFDVLAYNERMGHLTKYGKLAPPAAAHGIEDILRNNNNASGNDHERSARQKRDPRDFVLWKKRKGQEALHWSSPWGDGRPGWHIECSAMIEAISERFEDSHQFLVHAGGIDLKFPHHTNEIAQSEAYSGRGEWIPHWVHTGHLHIDGLKMSKSLKNFVSIEDFL</sequence>
<dbReference type="PANTHER" id="PTHR10890">
    <property type="entry name" value="CYSTEINYL-TRNA SYNTHETASE"/>
    <property type="match status" value="1"/>
</dbReference>
<keyword evidence="7" id="KW-0030">Aminoacyl-tRNA synthetase</keyword>
<evidence type="ECO:0000256" key="4">
    <source>
        <dbReference type="ARBA" id="ARBA00022840"/>
    </source>
</evidence>
<dbReference type="GO" id="GO:0005524">
    <property type="term" value="F:ATP binding"/>
    <property type="evidence" value="ECO:0007669"/>
    <property type="project" value="UniProtKB-KW"/>
</dbReference>
<dbReference type="GO" id="GO:0004817">
    <property type="term" value="F:cysteine-tRNA ligase activity"/>
    <property type="evidence" value="ECO:0007669"/>
    <property type="project" value="TreeGrafter"/>
</dbReference>
<evidence type="ECO:0000256" key="3">
    <source>
        <dbReference type="ARBA" id="ARBA00022741"/>
    </source>
</evidence>
<dbReference type="InterPro" id="IPR014729">
    <property type="entry name" value="Rossmann-like_a/b/a_fold"/>
</dbReference>
<protein>
    <submittedName>
        <fullName evidence="7">Cysteinyl-tRNA synthetase</fullName>
    </submittedName>
</protein>
<dbReference type="Gene3D" id="3.40.50.620">
    <property type="entry name" value="HUPs"/>
    <property type="match status" value="1"/>
</dbReference>
<dbReference type="Proteomes" id="UP000095751">
    <property type="component" value="Unassembled WGS sequence"/>
</dbReference>
<dbReference type="InterPro" id="IPR024909">
    <property type="entry name" value="Cys-tRNA/MSH_ligase"/>
</dbReference>
<feature type="region of interest" description="Disordered" evidence="5">
    <location>
        <begin position="173"/>
        <end position="194"/>
    </location>
</feature>
<comment type="similarity">
    <text evidence="1">Belongs to the class-I aminoacyl-tRNA synthetase family.</text>
</comment>
<evidence type="ECO:0000259" key="6">
    <source>
        <dbReference type="Pfam" id="PF01406"/>
    </source>
</evidence>
<dbReference type="PANTHER" id="PTHR10890:SF27">
    <property type="entry name" value="CYSTEINE--TRNA LIGASE, MITOCHONDRIAL-RELATED"/>
    <property type="match status" value="1"/>
</dbReference>
<evidence type="ECO:0000313" key="8">
    <source>
        <dbReference type="Proteomes" id="UP000095751"/>
    </source>
</evidence>